<name>A0ACB8R4F8_9AGAM</name>
<dbReference type="EMBL" id="MU276372">
    <property type="protein sequence ID" value="KAI0039009.1"/>
    <property type="molecule type" value="Genomic_DNA"/>
</dbReference>
<reference evidence="1" key="2">
    <citation type="journal article" date="2022" name="New Phytol.">
        <title>Evolutionary transition to the ectomycorrhizal habit in the genomes of a hyperdiverse lineage of mushroom-forming fungi.</title>
        <authorList>
            <person name="Looney B."/>
            <person name="Miyauchi S."/>
            <person name="Morin E."/>
            <person name="Drula E."/>
            <person name="Courty P.E."/>
            <person name="Kohler A."/>
            <person name="Kuo A."/>
            <person name="LaButti K."/>
            <person name="Pangilinan J."/>
            <person name="Lipzen A."/>
            <person name="Riley R."/>
            <person name="Andreopoulos W."/>
            <person name="He G."/>
            <person name="Johnson J."/>
            <person name="Nolan M."/>
            <person name="Tritt A."/>
            <person name="Barry K.W."/>
            <person name="Grigoriev I.V."/>
            <person name="Nagy L.G."/>
            <person name="Hibbett D."/>
            <person name="Henrissat B."/>
            <person name="Matheny P.B."/>
            <person name="Labbe J."/>
            <person name="Martin F.M."/>
        </authorList>
    </citation>
    <scope>NUCLEOTIDE SEQUENCE</scope>
    <source>
        <strain evidence="1">FP105234-sp</strain>
    </source>
</reference>
<gene>
    <name evidence="1" type="ORF">FA95DRAFT_1612930</name>
</gene>
<evidence type="ECO:0000313" key="2">
    <source>
        <dbReference type="Proteomes" id="UP000814033"/>
    </source>
</evidence>
<proteinExistence type="predicted"/>
<keyword evidence="2" id="KW-1185">Reference proteome</keyword>
<reference evidence="1" key="1">
    <citation type="submission" date="2021-02" db="EMBL/GenBank/DDBJ databases">
        <authorList>
            <consortium name="DOE Joint Genome Institute"/>
            <person name="Ahrendt S."/>
            <person name="Looney B.P."/>
            <person name="Miyauchi S."/>
            <person name="Morin E."/>
            <person name="Drula E."/>
            <person name="Courty P.E."/>
            <person name="Chicoki N."/>
            <person name="Fauchery L."/>
            <person name="Kohler A."/>
            <person name="Kuo A."/>
            <person name="Labutti K."/>
            <person name="Pangilinan J."/>
            <person name="Lipzen A."/>
            <person name="Riley R."/>
            <person name="Andreopoulos W."/>
            <person name="He G."/>
            <person name="Johnson J."/>
            <person name="Barry K.W."/>
            <person name="Grigoriev I.V."/>
            <person name="Nagy L."/>
            <person name="Hibbett D."/>
            <person name="Henrissat B."/>
            <person name="Matheny P.B."/>
            <person name="Labbe J."/>
            <person name="Martin F."/>
        </authorList>
    </citation>
    <scope>NUCLEOTIDE SEQUENCE</scope>
    <source>
        <strain evidence="1">FP105234-sp</strain>
    </source>
</reference>
<comment type="caution">
    <text evidence="1">The sequence shown here is derived from an EMBL/GenBank/DDBJ whole genome shotgun (WGS) entry which is preliminary data.</text>
</comment>
<evidence type="ECO:0000313" key="1">
    <source>
        <dbReference type="EMBL" id="KAI0039009.1"/>
    </source>
</evidence>
<organism evidence="1 2">
    <name type="scientific">Auriscalpium vulgare</name>
    <dbReference type="NCBI Taxonomy" id="40419"/>
    <lineage>
        <taxon>Eukaryota</taxon>
        <taxon>Fungi</taxon>
        <taxon>Dikarya</taxon>
        <taxon>Basidiomycota</taxon>
        <taxon>Agaricomycotina</taxon>
        <taxon>Agaricomycetes</taxon>
        <taxon>Russulales</taxon>
        <taxon>Auriscalpiaceae</taxon>
        <taxon>Auriscalpium</taxon>
    </lineage>
</organism>
<protein>
    <submittedName>
        <fullName evidence="1">Uncharacterized protein</fullName>
    </submittedName>
</protein>
<dbReference type="Proteomes" id="UP000814033">
    <property type="component" value="Unassembled WGS sequence"/>
</dbReference>
<sequence length="75" mass="7606">MQFNISTIVGFFAIVGLASALPGPETSLTKRTCTDIFCTIGLPGGDITCCSGTCTPTGGIVVDGVEVEVGTCFTL</sequence>
<accession>A0ACB8R4F8</accession>